<keyword evidence="1" id="KW-1133">Transmembrane helix</keyword>
<reference evidence="3" key="1">
    <citation type="submission" date="2019-12" db="EMBL/GenBank/DDBJ databases">
        <title>Whole-genome sequence of Halomicrobium mukohataei pws1.</title>
        <authorList>
            <person name="Verma D.K."/>
            <person name="Gopal K."/>
            <person name="Prasad E.S."/>
        </authorList>
    </citation>
    <scope>NUCLEOTIDE SEQUENCE</scope>
    <source>
        <strain evidence="3">Pws1</strain>
    </source>
</reference>
<evidence type="ECO:0000256" key="1">
    <source>
        <dbReference type="SAM" id="Phobius"/>
    </source>
</evidence>
<gene>
    <name evidence="3" type="ORF">GOC74_16750</name>
</gene>
<evidence type="ECO:0000313" key="3">
    <source>
        <dbReference type="EMBL" id="NLV11579.1"/>
    </source>
</evidence>
<feature type="transmembrane region" description="Helical" evidence="1">
    <location>
        <begin position="124"/>
        <end position="143"/>
    </location>
</feature>
<protein>
    <submittedName>
        <fullName evidence="3">DUF1616 domain-containing protein</fullName>
    </submittedName>
</protein>
<evidence type="ECO:0000259" key="2">
    <source>
        <dbReference type="Pfam" id="PF07760"/>
    </source>
</evidence>
<dbReference type="AlphaFoldDB" id="A0A847UED6"/>
<dbReference type="PIRSF" id="PIRSF018671">
    <property type="entry name" value="UCP018671"/>
    <property type="match status" value="1"/>
</dbReference>
<feature type="transmembrane region" description="Helical" evidence="1">
    <location>
        <begin position="180"/>
        <end position="201"/>
    </location>
</feature>
<keyword evidence="1" id="KW-0472">Membrane</keyword>
<dbReference type="Proteomes" id="UP000608662">
    <property type="component" value="Unassembled WGS sequence"/>
</dbReference>
<feature type="domain" description="DUF1616" evidence="2">
    <location>
        <begin position="25"/>
        <end position="338"/>
    </location>
</feature>
<comment type="caution">
    <text evidence="3">The sequence shown here is derived from an EMBL/GenBank/DDBJ whole genome shotgun (WGS) entry which is preliminary data.</text>
</comment>
<dbReference type="RefSeq" id="WP_170095234.1">
    <property type="nucleotide sequence ID" value="NZ_WOYG01000001.1"/>
</dbReference>
<organism evidence="3 4">
    <name type="scientific">Halomicrobium mukohataei</name>
    <dbReference type="NCBI Taxonomy" id="57705"/>
    <lineage>
        <taxon>Archaea</taxon>
        <taxon>Methanobacteriati</taxon>
        <taxon>Methanobacteriota</taxon>
        <taxon>Stenosarchaea group</taxon>
        <taxon>Halobacteria</taxon>
        <taxon>Halobacteriales</taxon>
        <taxon>Haloarculaceae</taxon>
        <taxon>Halomicrobium</taxon>
    </lineage>
</organism>
<dbReference type="Pfam" id="PF07760">
    <property type="entry name" value="DUF1616"/>
    <property type="match status" value="1"/>
</dbReference>
<proteinExistence type="predicted"/>
<dbReference type="EMBL" id="WOYG01000001">
    <property type="protein sequence ID" value="NLV11579.1"/>
    <property type="molecule type" value="Genomic_DNA"/>
</dbReference>
<evidence type="ECO:0000313" key="4">
    <source>
        <dbReference type="Proteomes" id="UP000608662"/>
    </source>
</evidence>
<feature type="transmembrane region" description="Helical" evidence="1">
    <location>
        <begin position="20"/>
        <end position="41"/>
    </location>
</feature>
<dbReference type="InterPro" id="IPR011674">
    <property type="entry name" value="DUF1616"/>
</dbReference>
<keyword evidence="1" id="KW-0812">Transmembrane</keyword>
<dbReference type="OrthoDB" id="82282at2157"/>
<dbReference type="InterPro" id="IPR014495">
    <property type="entry name" value="UCP018671"/>
</dbReference>
<sequence>MADDVQWRALLPEPIRTLPADLAAIVVLTLLTAAAATVPVVRETPLRIVLGLPLTLFIPGYAFIAALFPEAGTGPVDEESDGGAERDEGGIDGIERVALSFGLSIAIVPLIGLILNFTPWGIRLVPILVGVGGFTLIATVVAARRRRALPPDEQFRVPYRAWIASARTELFEPETRTDGALNVLLVLSMLLAVGSVGYAVAVPQQGESFSEFYLLTEDDDGELVADNYPEEFVRGQSQSVVVGIGNHEHQPTNYTVVMELQNVSFTGPNGTQSRVNAEEELGRYQTRLADNETEHRTVDIEPTTTGRNLRLLFRLYQGDAPDDASIETAYRETHLWVNVSSDSG</sequence>
<accession>A0A847UED6</accession>
<name>A0A847UED6_9EURY</name>
<feature type="transmembrane region" description="Helical" evidence="1">
    <location>
        <begin position="48"/>
        <end position="68"/>
    </location>
</feature>